<evidence type="ECO:0000256" key="7">
    <source>
        <dbReference type="ARBA" id="ARBA00023098"/>
    </source>
</evidence>
<feature type="transmembrane region" description="Helical" evidence="12">
    <location>
        <begin position="31"/>
        <end position="49"/>
    </location>
</feature>
<evidence type="ECO:0000256" key="4">
    <source>
        <dbReference type="ARBA" id="ARBA00022679"/>
    </source>
</evidence>
<dbReference type="Pfam" id="PF01066">
    <property type="entry name" value="CDP-OH_P_transf"/>
    <property type="match status" value="1"/>
</dbReference>
<feature type="transmembrane region" description="Helical" evidence="12">
    <location>
        <begin position="101"/>
        <end position="125"/>
    </location>
</feature>
<protein>
    <submittedName>
        <fullName evidence="13">Phosphatidylserine synthase</fullName>
    </submittedName>
</protein>
<dbReference type="InterPro" id="IPR048254">
    <property type="entry name" value="CDP_ALCOHOL_P_TRANSF_CS"/>
</dbReference>
<accession>A0A411E855</accession>
<evidence type="ECO:0000256" key="2">
    <source>
        <dbReference type="ARBA" id="ARBA00010441"/>
    </source>
</evidence>
<dbReference type="PROSITE" id="PS00379">
    <property type="entry name" value="CDP_ALCOHOL_P_TRANSF"/>
    <property type="match status" value="1"/>
</dbReference>
<evidence type="ECO:0000313" key="14">
    <source>
        <dbReference type="Proteomes" id="UP000290889"/>
    </source>
</evidence>
<dbReference type="EMBL" id="CP035544">
    <property type="protein sequence ID" value="QBA63704.1"/>
    <property type="molecule type" value="Genomic_DNA"/>
</dbReference>
<dbReference type="Proteomes" id="UP000290889">
    <property type="component" value="Chromosome"/>
</dbReference>
<organism evidence="13 14">
    <name type="scientific">Muriicola soli</name>
    <dbReference type="NCBI Taxonomy" id="2507538"/>
    <lineage>
        <taxon>Bacteria</taxon>
        <taxon>Pseudomonadati</taxon>
        <taxon>Bacteroidota</taxon>
        <taxon>Flavobacteriia</taxon>
        <taxon>Flavobacteriales</taxon>
        <taxon>Flavobacteriaceae</taxon>
        <taxon>Muriicola</taxon>
    </lineage>
</organism>
<evidence type="ECO:0000256" key="8">
    <source>
        <dbReference type="ARBA" id="ARBA00023136"/>
    </source>
</evidence>
<evidence type="ECO:0000256" key="3">
    <source>
        <dbReference type="ARBA" id="ARBA00022516"/>
    </source>
</evidence>
<comment type="similarity">
    <text evidence="2 11">Belongs to the CDP-alcohol phosphatidyltransferase class-I family.</text>
</comment>
<dbReference type="PANTHER" id="PTHR14269">
    <property type="entry name" value="CDP-DIACYLGLYCEROL--GLYCEROL-3-PHOSPHATE 3-PHOSPHATIDYLTRANSFERASE-RELATED"/>
    <property type="match status" value="1"/>
</dbReference>
<evidence type="ECO:0000256" key="9">
    <source>
        <dbReference type="ARBA" id="ARBA00023209"/>
    </source>
</evidence>
<dbReference type="InterPro" id="IPR043130">
    <property type="entry name" value="CDP-OH_PTrfase_TM_dom"/>
</dbReference>
<feature type="transmembrane region" description="Helical" evidence="12">
    <location>
        <begin position="69"/>
        <end position="89"/>
    </location>
</feature>
<evidence type="ECO:0000256" key="6">
    <source>
        <dbReference type="ARBA" id="ARBA00022989"/>
    </source>
</evidence>
<feature type="transmembrane region" description="Helical" evidence="12">
    <location>
        <begin position="137"/>
        <end position="158"/>
    </location>
</feature>
<evidence type="ECO:0000313" key="13">
    <source>
        <dbReference type="EMBL" id="QBA63704.1"/>
    </source>
</evidence>
<reference evidence="13 14" key="1">
    <citation type="submission" date="2019-01" db="EMBL/GenBank/DDBJ databases">
        <title>Muriicola soli sp. nov., isolated from soil.</title>
        <authorList>
            <person name="Kang H.J."/>
            <person name="Kim S.B."/>
        </authorList>
    </citation>
    <scope>NUCLEOTIDE SEQUENCE [LARGE SCALE GENOMIC DNA]</scope>
    <source>
        <strain evidence="13 14">MMS17-SY002</strain>
    </source>
</reference>
<evidence type="ECO:0000256" key="10">
    <source>
        <dbReference type="ARBA" id="ARBA00023264"/>
    </source>
</evidence>
<keyword evidence="4 11" id="KW-0808">Transferase</keyword>
<evidence type="ECO:0000256" key="11">
    <source>
        <dbReference type="RuleBase" id="RU003750"/>
    </source>
</evidence>
<keyword evidence="9" id="KW-0594">Phospholipid biosynthesis</keyword>
<name>A0A411E855_9FLAO</name>
<keyword evidence="8 12" id="KW-0472">Membrane</keyword>
<keyword evidence="3" id="KW-0444">Lipid biosynthesis</keyword>
<dbReference type="Gene3D" id="1.20.120.1760">
    <property type="match status" value="1"/>
</dbReference>
<feature type="transmembrane region" description="Helical" evidence="12">
    <location>
        <begin position="208"/>
        <end position="235"/>
    </location>
</feature>
<feature type="transmembrane region" description="Helical" evidence="12">
    <location>
        <begin position="164"/>
        <end position="187"/>
    </location>
</feature>
<dbReference type="GO" id="GO:0008654">
    <property type="term" value="P:phospholipid biosynthetic process"/>
    <property type="evidence" value="ECO:0007669"/>
    <property type="project" value="UniProtKB-KW"/>
</dbReference>
<gene>
    <name evidence="13" type="ORF">EQY75_03585</name>
</gene>
<comment type="subcellular location">
    <subcellularLocation>
        <location evidence="1">Membrane</location>
        <topology evidence="1">Multi-pass membrane protein</topology>
    </subcellularLocation>
</comment>
<dbReference type="PANTHER" id="PTHR14269:SF61">
    <property type="entry name" value="CDP-DIACYLGLYCEROL--SERINE O-PHOSPHATIDYLTRANSFERASE"/>
    <property type="match status" value="1"/>
</dbReference>
<dbReference type="GO" id="GO:0016020">
    <property type="term" value="C:membrane"/>
    <property type="evidence" value="ECO:0007669"/>
    <property type="project" value="UniProtKB-SubCell"/>
</dbReference>
<dbReference type="KEGG" id="mur:EQY75_03585"/>
<dbReference type="RefSeq" id="WP_129602948.1">
    <property type="nucleotide sequence ID" value="NZ_CP035544.1"/>
</dbReference>
<sequence>MKRHIPNFLTLLNVFAGSVAVIFAAKNEWETMAFLVLLGLIFDFSDGLAARKLKVQSELGLQLDSLADVITFGLVPGVVMFQLLSLSLGGEVVSEPETGEFSFSLASSLPFFGFVITMSSALRLGRFNIDENQTTSFIGLPTPANALLIVSLPMILLFNGNDALNSIILNPWFLVGLTVVSSVLLNAQIHLFSLKFKSLGFKENALRYVFIIVSLFCIGTMKFLAVPAIIVIYLMSSLLFFKTDSSSVGKED</sequence>
<evidence type="ECO:0000256" key="5">
    <source>
        <dbReference type="ARBA" id="ARBA00022692"/>
    </source>
</evidence>
<evidence type="ECO:0000256" key="12">
    <source>
        <dbReference type="SAM" id="Phobius"/>
    </source>
</evidence>
<dbReference type="OrthoDB" id="9777147at2"/>
<evidence type="ECO:0000256" key="1">
    <source>
        <dbReference type="ARBA" id="ARBA00004141"/>
    </source>
</evidence>
<keyword evidence="6 12" id="KW-1133">Transmembrane helix</keyword>
<dbReference type="InterPro" id="IPR050324">
    <property type="entry name" value="CDP-alcohol_PTase-I"/>
</dbReference>
<dbReference type="AlphaFoldDB" id="A0A411E855"/>
<keyword evidence="5 12" id="KW-0812">Transmembrane</keyword>
<proteinExistence type="inferred from homology"/>
<dbReference type="InterPro" id="IPR000462">
    <property type="entry name" value="CDP-OH_P_trans"/>
</dbReference>
<dbReference type="GO" id="GO:0016780">
    <property type="term" value="F:phosphotransferase activity, for other substituted phosphate groups"/>
    <property type="evidence" value="ECO:0007669"/>
    <property type="project" value="InterPro"/>
</dbReference>
<keyword evidence="7" id="KW-0443">Lipid metabolism</keyword>
<keyword evidence="14" id="KW-1185">Reference proteome</keyword>
<keyword evidence="10" id="KW-1208">Phospholipid metabolism</keyword>
<feature type="transmembrane region" description="Helical" evidence="12">
    <location>
        <begin position="7"/>
        <end position="25"/>
    </location>
</feature>